<evidence type="ECO:0000256" key="1">
    <source>
        <dbReference type="ARBA" id="ARBA00023157"/>
    </source>
</evidence>
<keyword evidence="2" id="KW-0325">Glycoprotein</keyword>
<feature type="chain" id="PRO_5044002544" evidence="4">
    <location>
        <begin position="25"/>
        <end position="372"/>
    </location>
</feature>
<evidence type="ECO:0000256" key="2">
    <source>
        <dbReference type="ARBA" id="ARBA00023180"/>
    </source>
</evidence>
<sequence>MDGRWKVVAFMTLALAAMLNSSSAQTTHVVGDSLGWLVPPGGEVAYRTWAASRTFTVGDVLVFNFTTGIHDAAEVSKTAYDSCNSSSPISIYTNGPATITLSSAVEHHFICTFNRHCDLGQKLAINVSATSTPPAPQPATPPPAPTPETTPSPAVPTTPPPAATPAPSPRAAMTFTVGDSLGWLVPPGGPIAYQTWARGKTFMVGDILVFNFTNGAHDVVEVTRAEFDSCNVSTTTTNPITTSPARITLTSAGEHYYICTFTQHCNFGQKLAINVTAAGSTATPPSGSAPAPAPSSPATPPPASSPTPPPRSSGPAPATPSTPSTQPPVTAPPPPSNSAPSFTAAALPFTFLLLQWLSCITRYTYSVMHNFL</sequence>
<dbReference type="PANTHER" id="PTHR33021">
    <property type="entry name" value="BLUE COPPER PROTEIN"/>
    <property type="match status" value="1"/>
</dbReference>
<dbReference type="EMBL" id="JACGWJ010000020">
    <property type="protein sequence ID" value="KAL0340498.1"/>
    <property type="molecule type" value="Genomic_DNA"/>
</dbReference>
<dbReference type="InterPro" id="IPR008972">
    <property type="entry name" value="Cupredoxin"/>
</dbReference>
<feature type="compositionally biased region" description="Low complexity" evidence="3">
    <location>
        <begin position="279"/>
        <end position="290"/>
    </location>
</feature>
<accession>A0AAW2NBJ4</accession>
<gene>
    <name evidence="6" type="ORF">Sradi_4566600</name>
</gene>
<keyword evidence="1" id="KW-1015">Disulfide bond</keyword>
<feature type="compositionally biased region" description="Pro residues" evidence="3">
    <location>
        <begin position="291"/>
        <end position="337"/>
    </location>
</feature>
<feature type="region of interest" description="Disordered" evidence="3">
    <location>
        <begin position="129"/>
        <end position="170"/>
    </location>
</feature>
<dbReference type="GO" id="GO:0009055">
    <property type="term" value="F:electron transfer activity"/>
    <property type="evidence" value="ECO:0007669"/>
    <property type="project" value="InterPro"/>
</dbReference>
<feature type="region of interest" description="Disordered" evidence="3">
    <location>
        <begin position="279"/>
        <end position="339"/>
    </location>
</feature>
<dbReference type="InterPro" id="IPR039391">
    <property type="entry name" value="Phytocyanin-like"/>
</dbReference>
<name>A0AAW2NBJ4_SESRA</name>
<organism evidence="6">
    <name type="scientific">Sesamum radiatum</name>
    <name type="common">Black benniseed</name>
    <dbReference type="NCBI Taxonomy" id="300843"/>
    <lineage>
        <taxon>Eukaryota</taxon>
        <taxon>Viridiplantae</taxon>
        <taxon>Streptophyta</taxon>
        <taxon>Embryophyta</taxon>
        <taxon>Tracheophyta</taxon>
        <taxon>Spermatophyta</taxon>
        <taxon>Magnoliopsida</taxon>
        <taxon>eudicotyledons</taxon>
        <taxon>Gunneridae</taxon>
        <taxon>Pentapetalae</taxon>
        <taxon>asterids</taxon>
        <taxon>lamiids</taxon>
        <taxon>Lamiales</taxon>
        <taxon>Pedaliaceae</taxon>
        <taxon>Sesamum</taxon>
    </lineage>
</organism>
<dbReference type="InterPro" id="IPR003245">
    <property type="entry name" value="Phytocyanin_dom"/>
</dbReference>
<protein>
    <submittedName>
        <fullName evidence="6">Stellacyanin</fullName>
    </submittedName>
</protein>
<proteinExistence type="predicted"/>
<evidence type="ECO:0000256" key="4">
    <source>
        <dbReference type="SAM" id="SignalP"/>
    </source>
</evidence>
<evidence type="ECO:0000313" key="6">
    <source>
        <dbReference type="EMBL" id="KAL0340498.1"/>
    </source>
</evidence>
<evidence type="ECO:0000256" key="3">
    <source>
        <dbReference type="SAM" id="MobiDB-lite"/>
    </source>
</evidence>
<feature type="domain" description="Phytocyanin" evidence="5">
    <location>
        <begin position="173"/>
        <end position="277"/>
    </location>
</feature>
<dbReference type="PRINTS" id="PR01217">
    <property type="entry name" value="PRICHEXTENSN"/>
</dbReference>
<feature type="signal peptide" evidence="4">
    <location>
        <begin position="1"/>
        <end position="24"/>
    </location>
</feature>
<keyword evidence="4" id="KW-0732">Signal</keyword>
<reference evidence="6" key="1">
    <citation type="submission" date="2020-06" db="EMBL/GenBank/DDBJ databases">
        <authorList>
            <person name="Li T."/>
            <person name="Hu X."/>
            <person name="Zhang T."/>
            <person name="Song X."/>
            <person name="Zhang H."/>
            <person name="Dai N."/>
            <person name="Sheng W."/>
            <person name="Hou X."/>
            <person name="Wei L."/>
        </authorList>
    </citation>
    <scope>NUCLEOTIDE SEQUENCE</scope>
    <source>
        <strain evidence="6">G02</strain>
        <tissue evidence="6">Leaf</tissue>
    </source>
</reference>
<dbReference type="PANTHER" id="PTHR33021:SF325">
    <property type="entry name" value="PHYTOCYANIN DOMAIN-CONTAINING PROTEIN"/>
    <property type="match status" value="1"/>
</dbReference>
<feature type="domain" description="Phytocyanin" evidence="5">
    <location>
        <begin position="26"/>
        <end position="129"/>
    </location>
</feature>
<comment type="caution">
    <text evidence="6">The sequence shown here is derived from an EMBL/GenBank/DDBJ whole genome shotgun (WGS) entry which is preliminary data.</text>
</comment>
<dbReference type="Gene3D" id="2.60.40.420">
    <property type="entry name" value="Cupredoxins - blue copper proteins"/>
    <property type="match status" value="2"/>
</dbReference>
<evidence type="ECO:0000259" key="5">
    <source>
        <dbReference type="PROSITE" id="PS51485"/>
    </source>
</evidence>
<dbReference type="PROSITE" id="PS00549">
    <property type="entry name" value="BACTERIOFERRITIN"/>
    <property type="match status" value="1"/>
</dbReference>
<feature type="compositionally biased region" description="Pro residues" evidence="3">
    <location>
        <begin position="133"/>
        <end position="168"/>
    </location>
</feature>
<dbReference type="SUPFAM" id="SSF49503">
    <property type="entry name" value="Cupredoxins"/>
    <property type="match status" value="2"/>
</dbReference>
<dbReference type="GO" id="GO:0005886">
    <property type="term" value="C:plasma membrane"/>
    <property type="evidence" value="ECO:0007669"/>
    <property type="project" value="TreeGrafter"/>
</dbReference>
<dbReference type="FunFam" id="2.60.40.420:FF:000034">
    <property type="entry name" value="Cupredoxin superfamily protein"/>
    <property type="match status" value="2"/>
</dbReference>
<dbReference type="PROSITE" id="PS51485">
    <property type="entry name" value="PHYTOCYANIN"/>
    <property type="match status" value="2"/>
</dbReference>
<reference evidence="6" key="2">
    <citation type="journal article" date="2024" name="Plant">
        <title>Genomic evolution and insights into agronomic trait innovations of Sesamum species.</title>
        <authorList>
            <person name="Miao H."/>
            <person name="Wang L."/>
            <person name="Qu L."/>
            <person name="Liu H."/>
            <person name="Sun Y."/>
            <person name="Le M."/>
            <person name="Wang Q."/>
            <person name="Wei S."/>
            <person name="Zheng Y."/>
            <person name="Lin W."/>
            <person name="Duan Y."/>
            <person name="Cao H."/>
            <person name="Xiong S."/>
            <person name="Wang X."/>
            <person name="Wei L."/>
            <person name="Li C."/>
            <person name="Ma Q."/>
            <person name="Ju M."/>
            <person name="Zhao R."/>
            <person name="Li G."/>
            <person name="Mu C."/>
            <person name="Tian Q."/>
            <person name="Mei H."/>
            <person name="Zhang T."/>
            <person name="Gao T."/>
            <person name="Zhang H."/>
        </authorList>
    </citation>
    <scope>NUCLEOTIDE SEQUENCE</scope>
    <source>
        <strain evidence="6">G02</strain>
    </source>
</reference>
<dbReference type="Pfam" id="PF02298">
    <property type="entry name" value="Cu_bind_like"/>
    <property type="match status" value="2"/>
</dbReference>
<dbReference type="AlphaFoldDB" id="A0AAW2NBJ4"/>